<dbReference type="InterPro" id="IPR040177">
    <property type="entry name" value="SLC30A9"/>
</dbReference>
<feature type="transmembrane region" description="Helical" evidence="7">
    <location>
        <begin position="95"/>
        <end position="119"/>
    </location>
</feature>
<feature type="region of interest" description="Disordered" evidence="6">
    <location>
        <begin position="1"/>
        <end position="22"/>
    </location>
</feature>
<evidence type="ECO:0000259" key="8">
    <source>
        <dbReference type="Pfam" id="PF01545"/>
    </source>
</evidence>
<evidence type="ECO:0000256" key="6">
    <source>
        <dbReference type="SAM" id="MobiDB-lite"/>
    </source>
</evidence>
<dbReference type="SUPFAM" id="SSF161111">
    <property type="entry name" value="Cation efflux protein transmembrane domain-like"/>
    <property type="match status" value="1"/>
</dbReference>
<dbReference type="InterPro" id="IPR002524">
    <property type="entry name" value="Cation_efflux"/>
</dbReference>
<dbReference type="RefSeq" id="WP_379733584.1">
    <property type="nucleotide sequence ID" value="NZ_JBHRVV010000001.1"/>
</dbReference>
<feature type="transmembrane region" description="Helical" evidence="7">
    <location>
        <begin position="28"/>
        <end position="49"/>
    </location>
</feature>
<organism evidence="9 10">
    <name type="scientific">Massilia haematophila</name>
    <dbReference type="NCBI Taxonomy" id="457923"/>
    <lineage>
        <taxon>Bacteria</taxon>
        <taxon>Pseudomonadati</taxon>
        <taxon>Pseudomonadota</taxon>
        <taxon>Betaproteobacteria</taxon>
        <taxon>Burkholderiales</taxon>
        <taxon>Oxalobacteraceae</taxon>
        <taxon>Telluria group</taxon>
        <taxon>Massilia</taxon>
    </lineage>
</organism>
<comment type="subcellular location">
    <subcellularLocation>
        <location evidence="1">Membrane</location>
        <topology evidence="1">Multi-pass membrane protein</topology>
    </subcellularLocation>
</comment>
<name>A0ABV7PDT9_9BURK</name>
<keyword evidence="3 7" id="KW-0812">Transmembrane</keyword>
<evidence type="ECO:0000313" key="9">
    <source>
        <dbReference type="EMBL" id="MFC3457339.1"/>
    </source>
</evidence>
<evidence type="ECO:0000313" key="10">
    <source>
        <dbReference type="Proteomes" id="UP001595665"/>
    </source>
</evidence>
<proteinExistence type="predicted"/>
<keyword evidence="10" id="KW-1185">Reference proteome</keyword>
<dbReference type="Pfam" id="PF01545">
    <property type="entry name" value="Cation_efflux"/>
    <property type="match status" value="1"/>
</dbReference>
<evidence type="ECO:0000256" key="1">
    <source>
        <dbReference type="ARBA" id="ARBA00004141"/>
    </source>
</evidence>
<gene>
    <name evidence="9" type="ORF">ACFOPH_03640</name>
</gene>
<keyword evidence="2" id="KW-0813">Transport</keyword>
<feature type="compositionally biased region" description="Polar residues" evidence="6">
    <location>
        <begin position="1"/>
        <end position="17"/>
    </location>
</feature>
<keyword evidence="4 7" id="KW-1133">Transmembrane helix</keyword>
<evidence type="ECO:0000256" key="2">
    <source>
        <dbReference type="ARBA" id="ARBA00022448"/>
    </source>
</evidence>
<feature type="transmembrane region" description="Helical" evidence="7">
    <location>
        <begin position="213"/>
        <end position="230"/>
    </location>
</feature>
<dbReference type="InterPro" id="IPR027469">
    <property type="entry name" value="Cation_efflux_TMD_sf"/>
</dbReference>
<protein>
    <submittedName>
        <fullName evidence="9">Cation diffusion facilitator family transporter</fullName>
    </submittedName>
</protein>
<dbReference type="Proteomes" id="UP001595665">
    <property type="component" value="Unassembled WGS sequence"/>
</dbReference>
<dbReference type="EMBL" id="JBHRVV010000001">
    <property type="protein sequence ID" value="MFC3457339.1"/>
    <property type="molecule type" value="Genomic_DNA"/>
</dbReference>
<evidence type="ECO:0000256" key="5">
    <source>
        <dbReference type="ARBA" id="ARBA00023136"/>
    </source>
</evidence>
<comment type="caution">
    <text evidence="9">The sequence shown here is derived from an EMBL/GenBank/DDBJ whole genome shotgun (WGS) entry which is preliminary data.</text>
</comment>
<evidence type="ECO:0000256" key="4">
    <source>
        <dbReference type="ARBA" id="ARBA00022989"/>
    </source>
</evidence>
<evidence type="ECO:0000256" key="3">
    <source>
        <dbReference type="ARBA" id="ARBA00022692"/>
    </source>
</evidence>
<keyword evidence="5 7" id="KW-0472">Membrane</keyword>
<dbReference type="InterPro" id="IPR058533">
    <property type="entry name" value="Cation_efflux_TM"/>
</dbReference>
<evidence type="ECO:0000256" key="7">
    <source>
        <dbReference type="SAM" id="Phobius"/>
    </source>
</evidence>
<dbReference type="Gene3D" id="1.20.1510.10">
    <property type="entry name" value="Cation efflux protein transmembrane domain"/>
    <property type="match status" value="1"/>
</dbReference>
<reference evidence="10" key="1">
    <citation type="journal article" date="2019" name="Int. J. Syst. Evol. Microbiol.">
        <title>The Global Catalogue of Microorganisms (GCM) 10K type strain sequencing project: providing services to taxonomists for standard genome sequencing and annotation.</title>
        <authorList>
            <consortium name="The Broad Institute Genomics Platform"/>
            <consortium name="The Broad Institute Genome Sequencing Center for Infectious Disease"/>
            <person name="Wu L."/>
            <person name="Ma J."/>
        </authorList>
    </citation>
    <scope>NUCLEOTIDE SEQUENCE [LARGE SCALE GENOMIC DNA]</scope>
    <source>
        <strain evidence="10">CCM 7480</strain>
    </source>
</reference>
<dbReference type="NCBIfam" id="TIGR01297">
    <property type="entry name" value="CDF"/>
    <property type="match status" value="1"/>
</dbReference>
<feature type="domain" description="Cation efflux protein transmembrane" evidence="8">
    <location>
        <begin position="30"/>
        <end position="237"/>
    </location>
</feature>
<dbReference type="PANTHER" id="PTHR13414:SF9">
    <property type="entry name" value="PROTON-COUPLED ZINC ANTIPORTER SLC30A9, MITOCHONDRIAL"/>
    <property type="match status" value="1"/>
</dbReference>
<accession>A0ABV7PDT9</accession>
<feature type="transmembrane region" description="Helical" evidence="7">
    <location>
        <begin position="178"/>
        <end position="201"/>
    </location>
</feature>
<feature type="transmembrane region" description="Helical" evidence="7">
    <location>
        <begin position="131"/>
        <end position="151"/>
    </location>
</feature>
<dbReference type="PANTHER" id="PTHR13414">
    <property type="entry name" value="HUEL-CATION TRANSPORTER"/>
    <property type="match status" value="1"/>
</dbReference>
<sequence>MNENKNNPENQPDSAQQDKPGAGDSRKVIYAAIVANLGIAAAKFAVAAVTGSAAMLAEGIHSAVDTGNELLLLVGEKISSRKPDARHPFGYGKAVYFWALIVALSVFSLGGGLSIYHGIHSLQEPAPLTDPFWNYVVLGVAFLFEGYSWNVSRRALNSKRRPDATLWQTVKASKDASVFTVFIEDSAALLGIVIAAAGIWLGHLLDNPYIDPAASILIGLLLVGAAVTLARETGALLVGESVGVEQTGRLKDIFRQDPALEDVGRLMTMQLGPDDILLTAAVRFRRGMRIDEVDLAIARLESAVREFDPAIRRVYFEAAALRSAMR</sequence>